<dbReference type="SUPFAM" id="SSF54373">
    <property type="entry name" value="FAD-linked reductases, C-terminal domain"/>
    <property type="match status" value="1"/>
</dbReference>
<dbReference type="InterPro" id="IPR002937">
    <property type="entry name" value="Amino_oxidase"/>
</dbReference>
<reference evidence="14" key="1">
    <citation type="submission" date="2015-06" db="EMBL/GenBank/DDBJ databases">
        <title>Expansion of signal transduction pathways in fungi by whole-genome duplication.</title>
        <authorList>
            <consortium name="DOE Joint Genome Institute"/>
            <person name="Corrochano L.M."/>
            <person name="Kuo A."/>
            <person name="Marcet-Houben M."/>
            <person name="Polaino S."/>
            <person name="Salamov A."/>
            <person name="Villalobos J.M."/>
            <person name="Alvarez M.I."/>
            <person name="Avalos J."/>
            <person name="Benito E.P."/>
            <person name="Benoit I."/>
            <person name="Burger G."/>
            <person name="Camino L.P."/>
            <person name="Canovas D."/>
            <person name="Cerda-Olmedo E."/>
            <person name="Cheng J.-F."/>
            <person name="Dominguez A."/>
            <person name="Elias M."/>
            <person name="Eslava A.P."/>
            <person name="Glaser F."/>
            <person name="Grimwood J."/>
            <person name="Gutierrez G."/>
            <person name="Heitman J."/>
            <person name="Henrissat B."/>
            <person name="Iturriaga E.A."/>
            <person name="Lang B.F."/>
            <person name="Lavin J.L."/>
            <person name="Lee S."/>
            <person name="Li W."/>
            <person name="Lindquist E."/>
            <person name="Lopez-Garcia S."/>
            <person name="Luque E.M."/>
            <person name="Marcos A.T."/>
            <person name="Martin J."/>
            <person name="McCluskey K."/>
            <person name="Medina H.R."/>
            <person name="Miralles-Duran A."/>
            <person name="Miyazaki A."/>
            <person name="Munoz-Torres E."/>
            <person name="Oguiza J.A."/>
            <person name="Ohm R."/>
            <person name="Olmedo M."/>
            <person name="Orejas M."/>
            <person name="Ortiz-Castellanos L."/>
            <person name="Pisabarro A.G."/>
            <person name="Rodriguez-Romero J."/>
            <person name="Ruiz-Herrera J."/>
            <person name="Ruiz-Vazquez R."/>
            <person name="Sanz C."/>
            <person name="Schackwitz W."/>
            <person name="Schmutz J."/>
            <person name="Shahriari M."/>
            <person name="Shelest E."/>
            <person name="Silva-Franco F."/>
            <person name="Soanes D."/>
            <person name="Syed K."/>
            <person name="Tagua V.G."/>
            <person name="Talbot N.J."/>
            <person name="Thon M."/>
            <person name="De vries R.P."/>
            <person name="Wiebenga A."/>
            <person name="Yadav J.S."/>
            <person name="Braun E.L."/>
            <person name="Baker S."/>
            <person name="Garre V."/>
            <person name="Horwitz B."/>
            <person name="Torres-Martinez S."/>
            <person name="Idnurm A."/>
            <person name="Herrera-Estrella A."/>
            <person name="Gabaldon T."/>
            <person name="Grigoriev I.V."/>
        </authorList>
    </citation>
    <scope>NUCLEOTIDE SEQUENCE [LARGE SCALE GENOMIC DNA]</scope>
    <source>
        <strain evidence="14">NRRL 1555(-)</strain>
    </source>
</reference>
<evidence type="ECO:0000313" key="14">
    <source>
        <dbReference type="Proteomes" id="UP000077315"/>
    </source>
</evidence>
<dbReference type="Pfam" id="PF01593">
    <property type="entry name" value="Amino_oxidase"/>
    <property type="match status" value="1"/>
</dbReference>
<evidence type="ECO:0000256" key="3">
    <source>
        <dbReference type="ARBA" id="ARBA00010551"/>
    </source>
</evidence>
<keyword evidence="14" id="KW-1185">Reference proteome</keyword>
<evidence type="ECO:0000256" key="2">
    <source>
        <dbReference type="ARBA" id="ARBA00005073"/>
    </source>
</evidence>
<dbReference type="InterPro" id="IPR004572">
    <property type="entry name" value="Protoporphyrinogen_oxidase"/>
</dbReference>
<dbReference type="GeneID" id="28999317"/>
<keyword evidence="7 11" id="KW-0560">Oxidoreductase</keyword>
<evidence type="ECO:0000256" key="11">
    <source>
        <dbReference type="RuleBase" id="RU367069"/>
    </source>
</evidence>
<evidence type="ECO:0000256" key="5">
    <source>
        <dbReference type="ARBA" id="ARBA00022630"/>
    </source>
</evidence>
<dbReference type="GO" id="GO:0004729">
    <property type="term" value="F:oxygen-dependent protoporphyrinogen oxidase activity"/>
    <property type="evidence" value="ECO:0007669"/>
    <property type="project" value="UniProtKB-UniRule"/>
</dbReference>
<evidence type="ECO:0000256" key="6">
    <source>
        <dbReference type="ARBA" id="ARBA00022827"/>
    </source>
</evidence>
<dbReference type="UniPathway" id="UPA00251">
    <property type="reaction ID" value="UER00324"/>
</dbReference>
<dbReference type="AlphaFoldDB" id="A0A162UGU9"/>
<accession>A0A162UGU9</accession>
<keyword evidence="6 11" id="KW-0274">FAD</keyword>
<comment type="similarity">
    <text evidence="3 11">Belongs to the protoporphyrinogen/coproporphyrinogen oxidase family. Protoporphyrinogen oxidase subfamily.</text>
</comment>
<dbReference type="NCBIfam" id="TIGR00562">
    <property type="entry name" value="proto_IX_ox"/>
    <property type="match status" value="1"/>
</dbReference>
<dbReference type="PANTHER" id="PTHR42923:SF3">
    <property type="entry name" value="PROTOPORPHYRINOGEN OXIDASE"/>
    <property type="match status" value="1"/>
</dbReference>
<keyword evidence="9 11" id="KW-0627">Porphyrin biosynthesis</keyword>
<comment type="cofactor">
    <cofactor evidence="11">
        <name>FAD</name>
        <dbReference type="ChEBI" id="CHEBI:57692"/>
    </cofactor>
    <text evidence="11">Binds 1 FAD per subunit.</text>
</comment>
<dbReference type="GO" id="GO:0005743">
    <property type="term" value="C:mitochondrial inner membrane"/>
    <property type="evidence" value="ECO:0007669"/>
    <property type="project" value="UniProtKB-SubCell"/>
</dbReference>
<evidence type="ECO:0000256" key="10">
    <source>
        <dbReference type="ARBA" id="ARBA00047554"/>
    </source>
</evidence>
<dbReference type="InterPro" id="IPR050464">
    <property type="entry name" value="Zeta_carotene_desat/Oxidored"/>
</dbReference>
<organism evidence="13 14">
    <name type="scientific">Phycomyces blakesleeanus (strain ATCC 8743b / DSM 1359 / FGSC 10004 / NBRC 33097 / NRRL 1555)</name>
    <dbReference type="NCBI Taxonomy" id="763407"/>
    <lineage>
        <taxon>Eukaryota</taxon>
        <taxon>Fungi</taxon>
        <taxon>Fungi incertae sedis</taxon>
        <taxon>Mucoromycota</taxon>
        <taxon>Mucoromycotina</taxon>
        <taxon>Mucoromycetes</taxon>
        <taxon>Mucorales</taxon>
        <taxon>Phycomycetaceae</taxon>
        <taxon>Phycomyces</taxon>
    </lineage>
</organism>
<dbReference type="STRING" id="763407.A0A162UGU9"/>
<dbReference type="SUPFAM" id="SSF51905">
    <property type="entry name" value="FAD/NAD(P)-binding domain"/>
    <property type="match status" value="1"/>
</dbReference>
<dbReference type="Proteomes" id="UP000077315">
    <property type="component" value="Unassembled WGS sequence"/>
</dbReference>
<comment type="subcellular location">
    <subcellularLocation>
        <location evidence="11">Mitochondrion inner membrane</location>
    </subcellularLocation>
</comment>
<evidence type="ECO:0000256" key="9">
    <source>
        <dbReference type="ARBA" id="ARBA00023244"/>
    </source>
</evidence>
<protein>
    <recommendedName>
        <fullName evidence="4 11">Protoporphyrinogen oxidase</fullName>
        <ecNumber evidence="4 11">1.3.3.4</ecNumber>
    </recommendedName>
</protein>
<keyword evidence="8 11" id="KW-0350">Heme biosynthesis</keyword>
<dbReference type="EC" id="1.3.3.4" evidence="4 11"/>
<dbReference type="OrthoDB" id="438553at2759"/>
<dbReference type="InterPro" id="IPR036188">
    <property type="entry name" value="FAD/NAD-bd_sf"/>
</dbReference>
<evidence type="ECO:0000256" key="4">
    <source>
        <dbReference type="ARBA" id="ARBA00012867"/>
    </source>
</evidence>
<dbReference type="Gene3D" id="3.50.50.60">
    <property type="entry name" value="FAD/NAD(P)-binding domain"/>
    <property type="match status" value="1"/>
</dbReference>
<gene>
    <name evidence="13" type="ORF">PHYBLDRAFT_181065</name>
</gene>
<evidence type="ECO:0000256" key="8">
    <source>
        <dbReference type="ARBA" id="ARBA00023133"/>
    </source>
</evidence>
<dbReference type="EMBL" id="KV440978">
    <property type="protein sequence ID" value="OAD75113.1"/>
    <property type="molecule type" value="Genomic_DNA"/>
</dbReference>
<comment type="pathway">
    <text evidence="2 11">Porphyrin-containing compound metabolism; protoporphyrin-IX biosynthesis; protoporphyrin-IX from protoporphyrinogen-IX: step 1/1.</text>
</comment>
<evidence type="ECO:0000313" key="13">
    <source>
        <dbReference type="EMBL" id="OAD75113.1"/>
    </source>
</evidence>
<evidence type="ECO:0000256" key="7">
    <source>
        <dbReference type="ARBA" id="ARBA00023002"/>
    </source>
</evidence>
<evidence type="ECO:0000259" key="12">
    <source>
        <dbReference type="Pfam" id="PF01593"/>
    </source>
</evidence>
<keyword evidence="5 11" id="KW-0285">Flavoprotein</keyword>
<dbReference type="RefSeq" id="XP_018293153.1">
    <property type="nucleotide sequence ID" value="XM_018438411.1"/>
</dbReference>
<feature type="domain" description="Amine oxidase" evidence="12">
    <location>
        <begin position="12"/>
        <end position="430"/>
    </location>
</feature>
<comment type="catalytic activity">
    <reaction evidence="10 11">
        <text>protoporphyrinogen IX + 3 O2 = protoporphyrin IX + 3 H2O2</text>
        <dbReference type="Rhea" id="RHEA:25576"/>
        <dbReference type="ChEBI" id="CHEBI:15379"/>
        <dbReference type="ChEBI" id="CHEBI:16240"/>
        <dbReference type="ChEBI" id="CHEBI:57306"/>
        <dbReference type="ChEBI" id="CHEBI:57307"/>
        <dbReference type="EC" id="1.3.3.4"/>
    </reaction>
</comment>
<dbReference type="FunCoup" id="A0A162UGU9">
    <property type="interactions" value="249"/>
</dbReference>
<dbReference type="PANTHER" id="PTHR42923">
    <property type="entry name" value="PROTOPORPHYRINOGEN OXIDASE"/>
    <property type="match status" value="1"/>
</dbReference>
<sequence length="538" mass="59819">MASSIAVLGGGISGLSAAYYLARFAPRTTKIVLIESSRNLGGWLKSNRVPPGLHSSAPVADEKGVLFESGPHIMNPRGTSGAVLLEMVKDVCLTKEMLTINSSDYIEKGRSIYYKDQVNVLPTHLTSLWKDKSPVTKSVFRAILRECFVVKNAGLLDETIYDFVCRRFNQHVALNIVGPYVQGMVLGDIKALSVRSVLPLLYDLEQEYRSVTIGYYRTGGRRREGFRERGLAARARRDDPVWFGQADEWSGISFKQGVQTLPDRLSAYLSQCENVEVRLDESVERIDPVTTSRSTMHFEHVLSALPSATLHELTSSCPLPHLTSTPCVDVAVAGLAYPSTASNYTGNSIVLPHPDSDYKSPVPGTLSVDCNSNNFLHQDHEPHFKITTAFGGHQWKNIFGTTRIQQLDPQLVFKHAQEVARVLFGIKDRPTHGMVSLNPKCLPQYTLGHEERMGELHNALQTAYSHRMSVTGQSYFGTSVPESVENSRMLVESLVVSGALGSREMMVNGLWQIEENQRDEWKDSNRLSKSHIDILLKS</sequence>
<dbReference type="InParanoid" id="A0A162UGU9"/>
<dbReference type="GO" id="GO:0006782">
    <property type="term" value="P:protoporphyrinogen IX biosynthetic process"/>
    <property type="evidence" value="ECO:0007669"/>
    <property type="project" value="UniProtKB-UniRule"/>
</dbReference>
<evidence type="ECO:0000256" key="1">
    <source>
        <dbReference type="ARBA" id="ARBA00002600"/>
    </source>
</evidence>
<dbReference type="VEuPathDB" id="FungiDB:PHYBLDRAFT_181065"/>
<proteinExistence type="inferred from homology"/>
<name>A0A162UGU9_PHYB8</name>
<comment type="function">
    <text evidence="1 11">Catalyzes the 6-electron oxidation of protoporphyrinogen-IX to form protoporphyrin-IX.</text>
</comment>